<dbReference type="InterPro" id="IPR025737">
    <property type="entry name" value="FApF"/>
</dbReference>
<protein>
    <submittedName>
        <fullName evidence="1">Transporter</fullName>
    </submittedName>
</protein>
<comment type="caution">
    <text evidence="1">The sequence shown here is derived from an EMBL/GenBank/DDBJ whole genome shotgun (WGS) entry which is preliminary data.</text>
</comment>
<dbReference type="EMBL" id="JBBKXZ010000003">
    <property type="protein sequence ID" value="MFD3394882.1"/>
    <property type="molecule type" value="Genomic_DNA"/>
</dbReference>
<sequence length="244" mass="27504">MRYLILCLLLSFSMSGQQEGRIETDRPDQTECPFIVRKGYLQAELGFNRNVSRDDVQFFSPTTLWKVGIAPWVEMRLTSLVYLQDQKVHAQIESAGAKFHLFEGTKWIPRSAVIVQYHVNNQNRDASERNDSPHSLGEVVFTMQNSLGGPFGVGYNFGSELHSNGAMEGIVRIAPNMNIGKNGYAYVEFFGRLPKTTLTDTWVDGGLAYYVSDDLKLDVSIGKSLNESQLWYAALGLSFRFKLL</sequence>
<evidence type="ECO:0000313" key="2">
    <source>
        <dbReference type="Proteomes" id="UP001598138"/>
    </source>
</evidence>
<evidence type="ECO:0000313" key="1">
    <source>
        <dbReference type="EMBL" id="MFD3394882.1"/>
    </source>
</evidence>
<reference evidence="1 2" key="1">
    <citation type="submission" date="2024-03" db="EMBL/GenBank/DDBJ databases">
        <title>Aquirufa genome sequencing.</title>
        <authorList>
            <person name="Pitt A."/>
            <person name="Hahn M.W."/>
        </authorList>
    </citation>
    <scope>NUCLEOTIDE SEQUENCE [LARGE SCALE GENOMIC DNA]</scope>
    <source>
        <strain evidence="1 2">OSTEICH-129V</strain>
    </source>
</reference>
<keyword evidence="2" id="KW-1185">Reference proteome</keyword>
<accession>A0ABW6DDB2</accession>
<organism evidence="1 2">
    <name type="scientific">Aquirufa avitistagni</name>
    <dbReference type="NCBI Taxonomy" id="3104728"/>
    <lineage>
        <taxon>Bacteria</taxon>
        <taxon>Pseudomonadati</taxon>
        <taxon>Bacteroidota</taxon>
        <taxon>Cytophagia</taxon>
        <taxon>Cytophagales</taxon>
        <taxon>Flectobacillaceae</taxon>
        <taxon>Aquirufa</taxon>
    </lineage>
</organism>
<dbReference type="Pfam" id="PF13557">
    <property type="entry name" value="Phenol_MetA_deg"/>
    <property type="match status" value="1"/>
</dbReference>
<name>A0ABW6DDB2_9BACT</name>
<proteinExistence type="predicted"/>
<dbReference type="Proteomes" id="UP001598138">
    <property type="component" value="Unassembled WGS sequence"/>
</dbReference>
<dbReference type="RefSeq" id="WP_377983755.1">
    <property type="nucleotide sequence ID" value="NZ_JBBKXZ010000003.1"/>
</dbReference>
<gene>
    <name evidence="1" type="ORF">U0R10_09620</name>
</gene>